<reference evidence="3 4" key="1">
    <citation type="journal article" date="2012" name="Eukaryot. Cell">
        <title>Draft genome sequence of Wickerhamomyces ciferrii NRRL Y-1031 F-60-10.</title>
        <authorList>
            <person name="Schneider J."/>
            <person name="Andrea H."/>
            <person name="Blom J."/>
            <person name="Jaenicke S."/>
            <person name="Ruckert C."/>
            <person name="Schorsch C."/>
            <person name="Szczepanowski R."/>
            <person name="Farwick M."/>
            <person name="Goesmann A."/>
            <person name="Puhler A."/>
            <person name="Schaffer S."/>
            <person name="Tauch A."/>
            <person name="Kohler T."/>
            <person name="Brinkrolf K."/>
        </authorList>
    </citation>
    <scope>NUCLEOTIDE SEQUENCE [LARGE SCALE GENOMIC DNA]</scope>
    <source>
        <strain evidence="4">ATCC 14091 / BCRC 22168 / CBS 111 / JCM 3599 / NBRC 0793 / NRRL Y-1031 F-60-10</strain>
    </source>
</reference>
<gene>
    <name evidence="3" type="ORF">BN7_3746</name>
</gene>
<feature type="compositionally biased region" description="Acidic residues" evidence="1">
    <location>
        <begin position="303"/>
        <end position="315"/>
    </location>
</feature>
<organism evidence="3 4">
    <name type="scientific">Wickerhamomyces ciferrii (strain ATCC 14091 / BCRC 22168 / CBS 111 / JCM 3599 / NBRC 0793 / NRRL Y-1031 F-60-10)</name>
    <name type="common">Yeast</name>
    <name type="synonym">Pichia ciferrii</name>
    <dbReference type="NCBI Taxonomy" id="1206466"/>
    <lineage>
        <taxon>Eukaryota</taxon>
        <taxon>Fungi</taxon>
        <taxon>Dikarya</taxon>
        <taxon>Ascomycota</taxon>
        <taxon>Saccharomycotina</taxon>
        <taxon>Saccharomycetes</taxon>
        <taxon>Phaffomycetales</taxon>
        <taxon>Wickerhamomycetaceae</taxon>
        <taxon>Wickerhamomyces</taxon>
    </lineage>
</organism>
<dbReference type="AlphaFoldDB" id="K0KPU7"/>
<dbReference type="EMBL" id="CAIF01000111">
    <property type="protein sequence ID" value="CCH44187.1"/>
    <property type="molecule type" value="Genomic_DNA"/>
</dbReference>
<dbReference type="HOGENOM" id="CLU_402365_0_0_1"/>
<evidence type="ECO:0000256" key="1">
    <source>
        <dbReference type="SAM" id="MobiDB-lite"/>
    </source>
</evidence>
<sequence>MTGDKINAAAKRHKRNPISILSLPTEVLIKVTSQLSQKDTLSLLYSNKHFEEACNVRLYKKLMFCGHPWLSYTDTLGDVDGSTRVKPIRKIRCMFETFGDDYSKTLKKSHALLIKDIVIYDNPWLFDSSDSFHDTFDPTWVPFIKSCRNLRSFICPWFTIDNLLVGGKDLVENLSRLSINYQHTSESESNNRFPDGIKLKNLKIMKLNLPRPWDYSNEESILQLLLIDDNKTNIVLEELELNQQYGYQDEANERDLSAYEYTMEPNLVSSFLLGHFDPPPSESTFSVHNRAYEDDPDSRFFSDSDETNSDSEDSVSDTREFPDEYITSTGEMYYTSIHPVVHHTNNEVRNEEHFNDEDESFFIGLNDVEFGQRPPHSVHNPFLNVEVLEFRNVYHKPLTVDVELFMENPDPRLRNGWGVIERTNSFLTCFIESQKVFPKLKKMMFFSSPDAKQILGAIKNNFLIQDREVMNPFSKYCELLIDFTLLTPNLEELIFVAPSEVGFKTFMRIVHQSPRRQFFKKLSFFSYDGIYSCCTKILNAKVFKRFDNFDDLREIDNYQYLCSQIIKEHFISCSKIQDYEGHEKLKNSKNTMFFKKEFEYVFGGDALLMFKKCPKLKEITIYGFTFYRGTTVTTPMYV</sequence>
<protein>
    <recommendedName>
        <fullName evidence="2">F-box domain-containing protein</fullName>
    </recommendedName>
</protein>
<evidence type="ECO:0000259" key="2">
    <source>
        <dbReference type="PROSITE" id="PS50181"/>
    </source>
</evidence>
<evidence type="ECO:0000313" key="4">
    <source>
        <dbReference type="Proteomes" id="UP000009328"/>
    </source>
</evidence>
<keyword evidence="4" id="KW-1185">Reference proteome</keyword>
<name>K0KPU7_WICCF</name>
<comment type="caution">
    <text evidence="3">The sequence shown here is derived from an EMBL/GenBank/DDBJ whole genome shotgun (WGS) entry which is preliminary data.</text>
</comment>
<proteinExistence type="predicted"/>
<feature type="region of interest" description="Disordered" evidence="1">
    <location>
        <begin position="296"/>
        <end position="320"/>
    </location>
</feature>
<feature type="domain" description="F-box" evidence="2">
    <location>
        <begin position="17"/>
        <end position="62"/>
    </location>
</feature>
<accession>K0KPU7</accession>
<evidence type="ECO:0000313" key="3">
    <source>
        <dbReference type="EMBL" id="CCH44187.1"/>
    </source>
</evidence>
<dbReference type="Proteomes" id="UP000009328">
    <property type="component" value="Unassembled WGS sequence"/>
</dbReference>
<dbReference type="InParanoid" id="K0KPU7"/>
<dbReference type="InterPro" id="IPR001810">
    <property type="entry name" value="F-box_dom"/>
</dbReference>
<dbReference type="PROSITE" id="PS50181">
    <property type="entry name" value="FBOX"/>
    <property type="match status" value="1"/>
</dbReference>